<dbReference type="Gene3D" id="2.60.40.3910">
    <property type="entry name" value="Inclusion body protein"/>
    <property type="match status" value="1"/>
</dbReference>
<comment type="caution">
    <text evidence="2">The sequence shown here is derived from an EMBL/GenBank/DDBJ whole genome shotgun (WGS) entry which is preliminary data.</text>
</comment>
<dbReference type="Proteomes" id="UP000231878">
    <property type="component" value="Unassembled WGS sequence"/>
</dbReference>
<evidence type="ECO:0000256" key="1">
    <source>
        <dbReference type="SAM" id="MobiDB-lite"/>
    </source>
</evidence>
<accession>A0AAX0U6D2</accession>
<dbReference type="AlphaFoldDB" id="A0AAX0U6D2"/>
<dbReference type="InterPro" id="IPR038712">
    <property type="entry name" value="PixA-like_sf"/>
</dbReference>
<dbReference type="EMBL" id="PHRB01000023">
    <property type="protein sequence ID" value="PJO64224.1"/>
    <property type="molecule type" value="Genomic_DNA"/>
</dbReference>
<proteinExistence type="predicted"/>
<evidence type="ECO:0008006" key="4">
    <source>
        <dbReference type="Google" id="ProtNLM"/>
    </source>
</evidence>
<reference evidence="2 3" key="1">
    <citation type="submission" date="2017-11" db="EMBL/GenBank/DDBJ databases">
        <title>Molecular characterization of Burkholderia pseudomallei and closely related isolates from Vietnam.</title>
        <authorList>
            <person name="Ustinov D.V."/>
            <person name="Antonov A.S."/>
            <person name="Avdusheva E.F."/>
            <person name="Shpak I.M."/>
            <person name="Zakharova I.B."/>
            <person name="Thi L.A."/>
            <person name="Teteryatnikova N."/>
            <person name="Lopasteyskaya Y.A."/>
            <person name="Kuzyutina J.A."/>
            <person name="Ngo T.N."/>
            <person name="Victorov D.V."/>
        </authorList>
    </citation>
    <scope>NUCLEOTIDE SEQUENCE [LARGE SCALE GENOMIC DNA]</scope>
    <source>
        <strain evidence="2 3">V1512</strain>
    </source>
</reference>
<evidence type="ECO:0000313" key="2">
    <source>
        <dbReference type="EMBL" id="PJO64224.1"/>
    </source>
</evidence>
<evidence type="ECO:0000313" key="3">
    <source>
        <dbReference type="Proteomes" id="UP000231878"/>
    </source>
</evidence>
<organism evidence="2 3">
    <name type="scientific">Burkholderia pseudomallei</name>
    <name type="common">Pseudomonas pseudomallei</name>
    <dbReference type="NCBI Taxonomy" id="28450"/>
    <lineage>
        <taxon>Bacteria</taxon>
        <taxon>Pseudomonadati</taxon>
        <taxon>Pseudomonadota</taxon>
        <taxon>Betaproteobacteria</taxon>
        <taxon>Burkholderiales</taxon>
        <taxon>Burkholderiaceae</taxon>
        <taxon>Burkholderia</taxon>
        <taxon>pseudomallei group</taxon>
    </lineage>
</organism>
<feature type="region of interest" description="Disordered" evidence="1">
    <location>
        <begin position="1"/>
        <end position="39"/>
    </location>
</feature>
<name>A0AAX0U6D2_BURPE</name>
<gene>
    <name evidence="2" type="ORF">CWD88_21475</name>
</gene>
<dbReference type="Pfam" id="PF12306">
    <property type="entry name" value="PixA"/>
    <property type="match status" value="1"/>
</dbReference>
<protein>
    <recommendedName>
        <fullName evidence="4">Inclusion body protein</fullName>
    </recommendedName>
</protein>
<dbReference type="InterPro" id="IPR021087">
    <property type="entry name" value="Uncharacterised_PixA/AidA"/>
</dbReference>
<sequence>MSLGYEGLRRPILSRSTRPRATTAVRAQHPSRQQSPLPIPVGVPSARTAHHAYEASIAYMSRHFTKAIFMEPSATTTPPRHRVDLLVVIDSDYVKENYPDGSRVPGTPTPVDSHALFVICAGSDIGDIQSGEAICTAAVGDVVSVTCTTIQDNSSDAGILYDIWQAVNGQVFTPFKQNFSELTGAVQPDPESESRDGLPPLRKEAHVSNFTADVKSLGNAQLGLAFGIYTLARDGQRQDLLGYYLSPVVLQVRGQRP</sequence>